<gene>
    <name evidence="2" type="ORF">Cch01nite_27410</name>
</gene>
<dbReference type="AlphaFoldDB" id="A0A919P2C4"/>
<evidence type="ECO:0000313" key="3">
    <source>
        <dbReference type="Proteomes" id="UP000632740"/>
    </source>
</evidence>
<protein>
    <submittedName>
        <fullName evidence="2">Uncharacterized protein</fullName>
    </submittedName>
</protein>
<evidence type="ECO:0000313" key="2">
    <source>
        <dbReference type="EMBL" id="GIG22017.1"/>
    </source>
</evidence>
<sequence>MRRDAGVRHLQPRVGRAVLDRGDDGVGDGCCAGHPDGVGAARLRGERFGADRLGGSDVRSSDLGTSGFGTSGFGRDPPPARGRVGERRGARRGGLDRLGGYRLREGGLGGGRLGGGLLDGRLDRCALLAPLQVRAALTAEQLAVLVPGPALRAHDHLPTSCTSSVCGT</sequence>
<keyword evidence="3" id="KW-1185">Reference proteome</keyword>
<name>A0A919P2C4_9CELL</name>
<dbReference type="EMBL" id="BONK01000009">
    <property type="protein sequence ID" value="GIG22017.1"/>
    <property type="molecule type" value="Genomic_DNA"/>
</dbReference>
<dbReference type="Proteomes" id="UP000632740">
    <property type="component" value="Unassembled WGS sequence"/>
</dbReference>
<reference evidence="2" key="1">
    <citation type="submission" date="2021-01" db="EMBL/GenBank/DDBJ databases">
        <title>Whole genome shotgun sequence of Cellulomonas chitinilytica NBRC 110799.</title>
        <authorList>
            <person name="Komaki H."/>
            <person name="Tamura T."/>
        </authorList>
    </citation>
    <scope>NUCLEOTIDE SEQUENCE</scope>
    <source>
        <strain evidence="2">NBRC 110799</strain>
    </source>
</reference>
<proteinExistence type="predicted"/>
<organism evidence="2 3">
    <name type="scientific">Cellulomonas chitinilytica</name>
    <dbReference type="NCBI Taxonomy" id="398759"/>
    <lineage>
        <taxon>Bacteria</taxon>
        <taxon>Bacillati</taxon>
        <taxon>Actinomycetota</taxon>
        <taxon>Actinomycetes</taxon>
        <taxon>Micrococcales</taxon>
        <taxon>Cellulomonadaceae</taxon>
        <taxon>Cellulomonas</taxon>
    </lineage>
</organism>
<comment type="caution">
    <text evidence="2">The sequence shown here is derived from an EMBL/GenBank/DDBJ whole genome shotgun (WGS) entry which is preliminary data.</text>
</comment>
<feature type="region of interest" description="Disordered" evidence="1">
    <location>
        <begin position="54"/>
        <end position="96"/>
    </location>
</feature>
<evidence type="ECO:0000256" key="1">
    <source>
        <dbReference type="SAM" id="MobiDB-lite"/>
    </source>
</evidence>
<accession>A0A919P2C4</accession>